<accession>A0A1L3GI07</accession>
<reference evidence="1 2" key="1">
    <citation type="journal article" date="2017" name="Genome Announc.">
        <title>Complete Genome Sequences of Two Acetylene-Fermenting Pelobacter acetylenicus Strains.</title>
        <authorList>
            <person name="Sutton J.M."/>
            <person name="Baesman S.M."/>
            <person name="Fierst J.L."/>
            <person name="Poret-Peterson A.T."/>
            <person name="Oremland R.S."/>
            <person name="Dunlap D.S."/>
            <person name="Akob D.M."/>
        </authorList>
    </citation>
    <scope>NUCLEOTIDE SEQUENCE [LARGE SCALE GENOMIC DNA]</scope>
    <source>
        <strain evidence="1 2">DSM 3247</strain>
    </source>
</reference>
<protein>
    <submittedName>
        <fullName evidence="1">Uncharacterized protein</fullName>
    </submittedName>
</protein>
<keyword evidence="2" id="KW-1185">Reference proteome</keyword>
<name>A0A1L3GI07_SYNAC</name>
<evidence type="ECO:0000313" key="2">
    <source>
        <dbReference type="Proteomes" id="UP000182264"/>
    </source>
</evidence>
<dbReference type="KEGG" id="pace:A6070_05515"/>
<organism evidence="1 2">
    <name type="scientific">Syntrophotalea acetylenica</name>
    <name type="common">Pelobacter acetylenicus</name>
    <dbReference type="NCBI Taxonomy" id="29542"/>
    <lineage>
        <taxon>Bacteria</taxon>
        <taxon>Pseudomonadati</taxon>
        <taxon>Thermodesulfobacteriota</taxon>
        <taxon>Desulfuromonadia</taxon>
        <taxon>Desulfuromonadales</taxon>
        <taxon>Syntrophotaleaceae</taxon>
        <taxon>Syntrophotalea</taxon>
    </lineage>
</organism>
<evidence type="ECO:0000313" key="1">
    <source>
        <dbReference type="EMBL" id="APG25572.1"/>
    </source>
</evidence>
<dbReference type="AlphaFoldDB" id="A0A1L3GI07"/>
<proteinExistence type="predicted"/>
<sequence>MWAGLLLLATALLFLTHDILITHILAYRICKADPQPKTFIKKTVEYPESIYWEDNIYPGFDEKDRLLMIRNYLDGVHLKTMALNGPDGTIYVYTATEEDWQVRRGEPNYFDKLDVEAKAIAARGALFTREAMPRTNYSVILSPVPLTSFQRRYLWSDEVRITDNNTDEVIAYNRRLMRRWYMIAPDFAFGNRYYSPRAICGENYIYGYDENLFIFYKTVPWQPAHIGVNRDLFKKFKKLEGDENAK</sequence>
<gene>
    <name evidence="1" type="ORF">A7E75_11500</name>
</gene>
<dbReference type="Proteomes" id="UP000182264">
    <property type="component" value="Chromosome"/>
</dbReference>
<dbReference type="EMBL" id="CP015518">
    <property type="protein sequence ID" value="APG25572.1"/>
    <property type="molecule type" value="Genomic_DNA"/>
</dbReference>
<dbReference type="STRING" id="29542.A6070_05515"/>